<keyword evidence="3" id="KW-1185">Reference proteome</keyword>
<reference evidence="2 3" key="1">
    <citation type="submission" date="2019-06" db="EMBL/GenBank/DDBJ databases">
        <title>Sequencing the genomes of 1000 actinobacteria strains.</title>
        <authorList>
            <person name="Klenk H.-P."/>
        </authorList>
    </citation>
    <scope>NUCLEOTIDE SEQUENCE [LARGE SCALE GENOMIC DNA]</scope>
    <source>
        <strain evidence="2 3">DSM 43866</strain>
    </source>
</reference>
<accession>A0A561VMJ8</accession>
<evidence type="ECO:0000313" key="2">
    <source>
        <dbReference type="EMBL" id="TWG12838.1"/>
    </source>
</evidence>
<gene>
    <name evidence="2" type="ORF">FHX34_105706</name>
</gene>
<dbReference type="NCBIfam" id="TIGR03083">
    <property type="entry name" value="maleylpyruvate isomerase family mycothiol-dependent enzyme"/>
    <property type="match status" value="1"/>
</dbReference>
<dbReference type="InterPro" id="IPR034660">
    <property type="entry name" value="DinB/YfiT-like"/>
</dbReference>
<dbReference type="Proteomes" id="UP000320239">
    <property type="component" value="Unassembled WGS sequence"/>
</dbReference>
<dbReference type="GO" id="GO:0046872">
    <property type="term" value="F:metal ion binding"/>
    <property type="evidence" value="ECO:0007669"/>
    <property type="project" value="InterPro"/>
</dbReference>
<dbReference type="Pfam" id="PF11716">
    <property type="entry name" value="MDMPI_N"/>
    <property type="match status" value="1"/>
</dbReference>
<dbReference type="InterPro" id="IPR024344">
    <property type="entry name" value="MDMPI_metal-binding"/>
</dbReference>
<dbReference type="InterPro" id="IPR017520">
    <property type="entry name" value="CHP03086"/>
</dbReference>
<dbReference type="NCBIfam" id="TIGR03086">
    <property type="entry name" value="TIGR03086 family metal-binding protein"/>
    <property type="match status" value="1"/>
</dbReference>
<evidence type="ECO:0000259" key="1">
    <source>
        <dbReference type="Pfam" id="PF11716"/>
    </source>
</evidence>
<dbReference type="AlphaFoldDB" id="A0A561VMJ8"/>
<comment type="caution">
    <text evidence="2">The sequence shown here is derived from an EMBL/GenBank/DDBJ whole genome shotgun (WGS) entry which is preliminary data.</text>
</comment>
<name>A0A561VMJ8_ACTTI</name>
<dbReference type="RefSeq" id="WP_122978641.1">
    <property type="nucleotide sequence ID" value="NZ_BOMX01000088.1"/>
</dbReference>
<organism evidence="2 3">
    <name type="scientific">Actinoplanes teichomyceticus</name>
    <dbReference type="NCBI Taxonomy" id="1867"/>
    <lineage>
        <taxon>Bacteria</taxon>
        <taxon>Bacillati</taxon>
        <taxon>Actinomycetota</taxon>
        <taxon>Actinomycetes</taxon>
        <taxon>Micromonosporales</taxon>
        <taxon>Micromonosporaceae</taxon>
        <taxon>Actinoplanes</taxon>
    </lineage>
</organism>
<dbReference type="SUPFAM" id="SSF109854">
    <property type="entry name" value="DinB/YfiT-like putative metalloenzymes"/>
    <property type="match status" value="1"/>
</dbReference>
<dbReference type="InterPro" id="IPR017517">
    <property type="entry name" value="Maleyloyr_isom"/>
</dbReference>
<proteinExistence type="predicted"/>
<protein>
    <submittedName>
        <fullName evidence="2">Uncharacterized protein (TIGR03086 family)</fullName>
    </submittedName>
</protein>
<dbReference type="OrthoDB" id="5185819at2"/>
<dbReference type="Gene3D" id="1.20.120.450">
    <property type="entry name" value="dinb family like domain"/>
    <property type="match status" value="1"/>
</dbReference>
<sequence>MSHEISEKLAVAAGAAAQLVAAIGDQQLERPTPCARFTVRDLLNHLIQVVGNFQALARREQVDWSAGPDRVTGDWRAGFAAQTRALVRAWSDPAALQGVSPGMGLPQRTVAQMVLSDLVVHGWDLARATGLDYRVEASLLPVVREFLDTMAETGRAMGAFGDPVDCPPGAGEFEQLLAVTGRDPAWAAR</sequence>
<dbReference type="EMBL" id="VIWY01000005">
    <property type="protein sequence ID" value="TWG12838.1"/>
    <property type="molecule type" value="Genomic_DNA"/>
</dbReference>
<feature type="domain" description="Mycothiol-dependent maleylpyruvate isomerase metal-binding" evidence="1">
    <location>
        <begin position="12"/>
        <end position="126"/>
    </location>
</feature>
<evidence type="ECO:0000313" key="3">
    <source>
        <dbReference type="Proteomes" id="UP000320239"/>
    </source>
</evidence>